<feature type="domain" description="Amidohydrolase 3" evidence="1">
    <location>
        <begin position="74"/>
        <end position="543"/>
    </location>
</feature>
<protein>
    <recommendedName>
        <fullName evidence="1">Amidohydrolase 3 domain-containing protein</fullName>
    </recommendedName>
</protein>
<dbReference type="PANTHER" id="PTHR22642:SF2">
    <property type="entry name" value="PROTEIN LONG AFTER FAR-RED 3"/>
    <property type="match status" value="1"/>
</dbReference>
<gene>
    <name evidence="2" type="ORF">LX80_00798</name>
</gene>
<dbReference type="Gene3D" id="3.10.310.70">
    <property type="match status" value="1"/>
</dbReference>
<dbReference type="SUPFAM" id="SSF51338">
    <property type="entry name" value="Composite domain of metallo-dependent hydrolases"/>
    <property type="match status" value="1"/>
</dbReference>
<organism evidence="2 3">
    <name type="scientific">Hydrotalea sandarakina</name>
    <dbReference type="NCBI Taxonomy" id="1004304"/>
    <lineage>
        <taxon>Bacteria</taxon>
        <taxon>Pseudomonadati</taxon>
        <taxon>Bacteroidota</taxon>
        <taxon>Chitinophagia</taxon>
        <taxon>Chitinophagales</taxon>
        <taxon>Chitinophagaceae</taxon>
        <taxon>Hydrotalea</taxon>
    </lineage>
</organism>
<dbReference type="RefSeq" id="WP_111293760.1">
    <property type="nucleotide sequence ID" value="NZ_QKZV01000002.1"/>
</dbReference>
<dbReference type="Pfam" id="PF07969">
    <property type="entry name" value="Amidohydro_3"/>
    <property type="match status" value="1"/>
</dbReference>
<dbReference type="InterPro" id="IPR033932">
    <property type="entry name" value="YtcJ-like"/>
</dbReference>
<evidence type="ECO:0000313" key="3">
    <source>
        <dbReference type="Proteomes" id="UP000249720"/>
    </source>
</evidence>
<dbReference type="InterPro" id="IPR011059">
    <property type="entry name" value="Metal-dep_hydrolase_composite"/>
</dbReference>
<accession>A0A2W7RVV8</accession>
<dbReference type="CDD" id="cd01300">
    <property type="entry name" value="YtcJ_like"/>
    <property type="match status" value="1"/>
</dbReference>
<dbReference type="OrthoDB" id="9767366at2"/>
<comment type="caution">
    <text evidence="2">The sequence shown here is derived from an EMBL/GenBank/DDBJ whole genome shotgun (WGS) entry which is preliminary data.</text>
</comment>
<evidence type="ECO:0000313" key="2">
    <source>
        <dbReference type="EMBL" id="PZX64601.1"/>
    </source>
</evidence>
<evidence type="ECO:0000259" key="1">
    <source>
        <dbReference type="Pfam" id="PF07969"/>
    </source>
</evidence>
<dbReference type="PROSITE" id="PS51257">
    <property type="entry name" value="PROKAR_LIPOPROTEIN"/>
    <property type="match status" value="1"/>
</dbReference>
<dbReference type="InterPro" id="IPR013108">
    <property type="entry name" value="Amidohydro_3"/>
</dbReference>
<dbReference type="SUPFAM" id="SSF51556">
    <property type="entry name" value="Metallo-dependent hydrolases"/>
    <property type="match status" value="1"/>
</dbReference>
<sequence>MRHLFKILPATCLFLACQSKKQVDTIVYNAHIYTVNTQFDTAQAMAIQQGKIVAIGTNDSILQHYNAKEMLNENGNTIFPGFIDAHAHFVGYGQELFTADLRNTTSFEEVLERLKSFAALHPNEPWILGRGWDQNKWPGKAFPNSVEKLNQLFPNTPVFLTRVDGHAAIINEKAMQLAQLKPGQKIEGGSFEMFNGKLTGVLIDNAQKPVLAVMPPLSAQDFSARLQAAQKNCFAQGLTTVTDCGLSYKDVLRIDSLQKAGVLKMQLYVMLSDKKENYDYFLPKGPYKTDRLFVNGFKFYADGALGSRGACLLQPYSDKPGWYGFLLSSQQHFDSMAAILSKTNFQMCTHAIGDSANRVMLKIYNKYLQGKNDKRWRIEHAQIVNPNDIAWFGQASIVPSVQPTHATSDMYWAESRLGKQRINSAYANKALLEQNGWLPLGTDFPVEDISPFKTFLAAVFRVDSTGFPAGGFQPQNALTRQEAIRGMTIWAAKAGFLENETGSLEPGKKADFIVLDKDLMQIPWQQVLQTKVLQTFISGEKVYSK</sequence>
<dbReference type="EMBL" id="QKZV01000002">
    <property type="protein sequence ID" value="PZX64601.1"/>
    <property type="molecule type" value="Genomic_DNA"/>
</dbReference>
<dbReference type="Proteomes" id="UP000249720">
    <property type="component" value="Unassembled WGS sequence"/>
</dbReference>
<dbReference type="Gene3D" id="2.30.40.10">
    <property type="entry name" value="Urease, subunit C, domain 1"/>
    <property type="match status" value="1"/>
</dbReference>
<dbReference type="GO" id="GO:0016810">
    <property type="term" value="F:hydrolase activity, acting on carbon-nitrogen (but not peptide) bonds"/>
    <property type="evidence" value="ECO:0007669"/>
    <property type="project" value="InterPro"/>
</dbReference>
<proteinExistence type="predicted"/>
<name>A0A2W7RVV8_9BACT</name>
<keyword evidence="3" id="KW-1185">Reference proteome</keyword>
<dbReference type="AlphaFoldDB" id="A0A2W7RVV8"/>
<reference evidence="2 3" key="1">
    <citation type="submission" date="2018-06" db="EMBL/GenBank/DDBJ databases">
        <title>Genomic Encyclopedia of Archaeal and Bacterial Type Strains, Phase II (KMG-II): from individual species to whole genera.</title>
        <authorList>
            <person name="Goeker M."/>
        </authorList>
    </citation>
    <scope>NUCLEOTIDE SEQUENCE [LARGE SCALE GENOMIC DNA]</scope>
    <source>
        <strain evidence="2 3">DSM 23241</strain>
    </source>
</reference>
<dbReference type="InterPro" id="IPR032466">
    <property type="entry name" value="Metal_Hydrolase"/>
</dbReference>
<dbReference type="PANTHER" id="PTHR22642">
    <property type="entry name" value="IMIDAZOLONEPROPIONASE"/>
    <property type="match status" value="1"/>
</dbReference>
<dbReference type="Gene3D" id="3.20.20.140">
    <property type="entry name" value="Metal-dependent hydrolases"/>
    <property type="match status" value="1"/>
</dbReference>